<keyword evidence="6" id="KW-1185">Reference proteome</keyword>
<dbReference type="GO" id="GO:0016020">
    <property type="term" value="C:membrane"/>
    <property type="evidence" value="ECO:0007669"/>
    <property type="project" value="UniProtKB-SubCell"/>
</dbReference>
<comment type="subcellular location">
    <subcellularLocation>
        <location evidence="1">Membrane</location>
    </subcellularLocation>
</comment>
<accession>A0A6A6WCD3</accession>
<dbReference type="PANTHER" id="PTHR35814:SF1">
    <property type="entry name" value="GLUTATHIONE S-TRANSFERASE-RELATED"/>
    <property type="match status" value="1"/>
</dbReference>
<keyword evidence="3" id="KW-1133">Transmembrane helix</keyword>
<evidence type="ECO:0000313" key="5">
    <source>
        <dbReference type="EMBL" id="KAF2760373.1"/>
    </source>
</evidence>
<sequence length="160" mass="17354">MSRNIGLTSSSLFQLLPVTATWSLPFTLYSLLLSGRVVKIRVDNEQWSGDRLQSIPISSSSASLQSDPLHQCISAHRNFLENVPYALILAGLAEINGADKKYPSMAMATLFALRIAHSEAGLLGKDAIANGRPVGYFGTQAWLAGVAAYSAYLVRGYWGY</sequence>
<name>A0A6A6WCD3_9PEZI</name>
<dbReference type="RefSeq" id="XP_033602824.1">
    <property type="nucleotide sequence ID" value="XM_033745309.1"/>
</dbReference>
<gene>
    <name evidence="5" type="ORF">EJ05DRAFT_484108</name>
</gene>
<dbReference type="InterPro" id="IPR023352">
    <property type="entry name" value="MAPEG-like_dom_sf"/>
</dbReference>
<dbReference type="SUPFAM" id="SSF161084">
    <property type="entry name" value="MAPEG domain-like"/>
    <property type="match status" value="1"/>
</dbReference>
<evidence type="ECO:0000256" key="3">
    <source>
        <dbReference type="ARBA" id="ARBA00022989"/>
    </source>
</evidence>
<keyword evidence="4" id="KW-0472">Membrane</keyword>
<evidence type="ECO:0000256" key="2">
    <source>
        <dbReference type="ARBA" id="ARBA00022692"/>
    </source>
</evidence>
<dbReference type="EMBL" id="ML996568">
    <property type="protein sequence ID" value="KAF2760373.1"/>
    <property type="molecule type" value="Genomic_DNA"/>
</dbReference>
<dbReference type="PANTHER" id="PTHR35814">
    <property type="match status" value="1"/>
</dbReference>
<dbReference type="Pfam" id="PF01124">
    <property type="entry name" value="MAPEG"/>
    <property type="match status" value="1"/>
</dbReference>
<dbReference type="InterPro" id="IPR001129">
    <property type="entry name" value="Membr-assoc_MAPEG"/>
</dbReference>
<evidence type="ECO:0000256" key="1">
    <source>
        <dbReference type="ARBA" id="ARBA00004370"/>
    </source>
</evidence>
<protein>
    <recommendedName>
        <fullName evidence="7">Membrane-associated proteins in eicosanoid and glutathione metabolism</fullName>
    </recommendedName>
</protein>
<evidence type="ECO:0000313" key="6">
    <source>
        <dbReference type="Proteomes" id="UP000799437"/>
    </source>
</evidence>
<dbReference type="GeneID" id="54486363"/>
<dbReference type="AlphaFoldDB" id="A0A6A6WCD3"/>
<dbReference type="Proteomes" id="UP000799437">
    <property type="component" value="Unassembled WGS sequence"/>
</dbReference>
<dbReference type="OrthoDB" id="19091at2759"/>
<proteinExistence type="predicted"/>
<reference evidence="5" key="1">
    <citation type="journal article" date="2020" name="Stud. Mycol.">
        <title>101 Dothideomycetes genomes: a test case for predicting lifestyles and emergence of pathogens.</title>
        <authorList>
            <person name="Haridas S."/>
            <person name="Albert R."/>
            <person name="Binder M."/>
            <person name="Bloem J."/>
            <person name="Labutti K."/>
            <person name="Salamov A."/>
            <person name="Andreopoulos B."/>
            <person name="Baker S."/>
            <person name="Barry K."/>
            <person name="Bills G."/>
            <person name="Bluhm B."/>
            <person name="Cannon C."/>
            <person name="Castanera R."/>
            <person name="Culley D."/>
            <person name="Daum C."/>
            <person name="Ezra D."/>
            <person name="Gonzalez J."/>
            <person name="Henrissat B."/>
            <person name="Kuo A."/>
            <person name="Liang C."/>
            <person name="Lipzen A."/>
            <person name="Lutzoni F."/>
            <person name="Magnuson J."/>
            <person name="Mondo S."/>
            <person name="Nolan M."/>
            <person name="Ohm R."/>
            <person name="Pangilinan J."/>
            <person name="Park H.-J."/>
            <person name="Ramirez L."/>
            <person name="Alfaro M."/>
            <person name="Sun H."/>
            <person name="Tritt A."/>
            <person name="Yoshinaga Y."/>
            <person name="Zwiers L.-H."/>
            <person name="Turgeon B."/>
            <person name="Goodwin S."/>
            <person name="Spatafora J."/>
            <person name="Crous P."/>
            <person name="Grigoriev I."/>
        </authorList>
    </citation>
    <scope>NUCLEOTIDE SEQUENCE</scope>
    <source>
        <strain evidence="5">CBS 121739</strain>
    </source>
</reference>
<evidence type="ECO:0000256" key="4">
    <source>
        <dbReference type="ARBA" id="ARBA00023136"/>
    </source>
</evidence>
<dbReference type="Gene3D" id="1.20.120.550">
    <property type="entry name" value="Membrane associated eicosanoid/glutathione metabolism-like domain"/>
    <property type="match status" value="1"/>
</dbReference>
<organism evidence="5 6">
    <name type="scientific">Pseudovirgaria hyperparasitica</name>
    <dbReference type="NCBI Taxonomy" id="470096"/>
    <lineage>
        <taxon>Eukaryota</taxon>
        <taxon>Fungi</taxon>
        <taxon>Dikarya</taxon>
        <taxon>Ascomycota</taxon>
        <taxon>Pezizomycotina</taxon>
        <taxon>Dothideomycetes</taxon>
        <taxon>Dothideomycetes incertae sedis</taxon>
        <taxon>Acrospermales</taxon>
        <taxon>Acrospermaceae</taxon>
        <taxon>Pseudovirgaria</taxon>
    </lineage>
</organism>
<evidence type="ECO:0008006" key="7">
    <source>
        <dbReference type="Google" id="ProtNLM"/>
    </source>
</evidence>
<keyword evidence="2" id="KW-0812">Transmembrane</keyword>